<dbReference type="Proteomes" id="UP000563524">
    <property type="component" value="Unassembled WGS sequence"/>
</dbReference>
<dbReference type="Pfam" id="PF00294">
    <property type="entry name" value="PfkB"/>
    <property type="match status" value="1"/>
</dbReference>
<dbReference type="InterPro" id="IPR002173">
    <property type="entry name" value="Carboh/pur_kinase_PfkB_CS"/>
</dbReference>
<protein>
    <submittedName>
        <fullName evidence="5">2-dehydro-3-deoxygluconokinase</fullName>
        <ecNumber evidence="5">2.7.1.45</ecNumber>
    </submittedName>
</protein>
<name>A0A840I537_9PROT</name>
<dbReference type="InterPro" id="IPR029056">
    <property type="entry name" value="Ribokinase-like"/>
</dbReference>
<evidence type="ECO:0000256" key="3">
    <source>
        <dbReference type="ARBA" id="ARBA00022777"/>
    </source>
</evidence>
<accession>A0A840I537</accession>
<evidence type="ECO:0000259" key="4">
    <source>
        <dbReference type="Pfam" id="PF00294"/>
    </source>
</evidence>
<dbReference type="AlphaFoldDB" id="A0A840I537"/>
<dbReference type="GO" id="GO:0042840">
    <property type="term" value="P:D-glucuronate catabolic process"/>
    <property type="evidence" value="ECO:0007669"/>
    <property type="project" value="TreeGrafter"/>
</dbReference>
<proteinExistence type="inferred from homology"/>
<keyword evidence="3 5" id="KW-0418">Kinase</keyword>
<dbReference type="GO" id="GO:0006974">
    <property type="term" value="P:DNA damage response"/>
    <property type="evidence" value="ECO:0007669"/>
    <property type="project" value="TreeGrafter"/>
</dbReference>
<dbReference type="InterPro" id="IPR050306">
    <property type="entry name" value="PfkB_Carbo_kinase"/>
</dbReference>
<reference evidence="5 6" key="1">
    <citation type="submission" date="2020-08" db="EMBL/GenBank/DDBJ databases">
        <title>Genomic Encyclopedia of Type Strains, Phase IV (KMG-IV): sequencing the most valuable type-strain genomes for metagenomic binning, comparative biology and taxonomic classification.</title>
        <authorList>
            <person name="Goeker M."/>
        </authorList>
    </citation>
    <scope>NUCLEOTIDE SEQUENCE [LARGE SCALE GENOMIC DNA]</scope>
    <source>
        <strain evidence="5 6">DSM 102850</strain>
    </source>
</reference>
<evidence type="ECO:0000256" key="1">
    <source>
        <dbReference type="ARBA" id="ARBA00010688"/>
    </source>
</evidence>
<dbReference type="EMBL" id="JACHOB010000004">
    <property type="protein sequence ID" value="MBB4659445.1"/>
    <property type="molecule type" value="Genomic_DNA"/>
</dbReference>
<comment type="caution">
    <text evidence="5">The sequence shown here is derived from an EMBL/GenBank/DDBJ whole genome shotgun (WGS) entry which is preliminary data.</text>
</comment>
<dbReference type="CDD" id="cd01166">
    <property type="entry name" value="KdgK"/>
    <property type="match status" value="1"/>
</dbReference>
<dbReference type="GO" id="GO:0019698">
    <property type="term" value="P:D-galacturonate catabolic process"/>
    <property type="evidence" value="ECO:0007669"/>
    <property type="project" value="TreeGrafter"/>
</dbReference>
<dbReference type="Gene3D" id="3.40.1190.20">
    <property type="match status" value="1"/>
</dbReference>
<comment type="similarity">
    <text evidence="1">Belongs to the carbohydrate kinase PfkB family.</text>
</comment>
<dbReference type="PANTHER" id="PTHR43085">
    <property type="entry name" value="HEXOKINASE FAMILY MEMBER"/>
    <property type="match status" value="1"/>
</dbReference>
<sequence length="308" mass="32464">MELVAPTPDCPAVVFGEAMIELSDVTDEACRLGVAGDSFNTAVYLSRQGLSVAYMTALGDEAFSDRIAGALTEEGIDTRYVLRRDGGTAGLYAVTVDEVGERSFTYWRSASAARAFFRTQGADDVLRKAERTPLLYLSGITLSLFDESERRQVISFARAVREVGGAVVFDTNYRPRGWESSGEAARTIDALAPHVSIALPTFDDEAILFGFSEPIDSADRWLAAGAREVVVKHGPAGALIAGKGWVPPPETVLPLDTTGAGDSFNAGYLAARLGGAPPKEAAMAGHVLAAKVLRTPGAILPRGGTGPA</sequence>
<evidence type="ECO:0000313" key="6">
    <source>
        <dbReference type="Proteomes" id="UP000563524"/>
    </source>
</evidence>
<dbReference type="RefSeq" id="WP_183818064.1">
    <property type="nucleotide sequence ID" value="NZ_JACHOB010000004.1"/>
</dbReference>
<dbReference type="GO" id="GO:0008673">
    <property type="term" value="F:2-dehydro-3-deoxygluconokinase activity"/>
    <property type="evidence" value="ECO:0007669"/>
    <property type="project" value="UniProtKB-EC"/>
</dbReference>
<keyword evidence="6" id="KW-1185">Reference proteome</keyword>
<evidence type="ECO:0000313" key="5">
    <source>
        <dbReference type="EMBL" id="MBB4659445.1"/>
    </source>
</evidence>
<organism evidence="5 6">
    <name type="scientific">Parvularcula dongshanensis</name>
    <dbReference type="NCBI Taxonomy" id="1173995"/>
    <lineage>
        <taxon>Bacteria</taxon>
        <taxon>Pseudomonadati</taxon>
        <taxon>Pseudomonadota</taxon>
        <taxon>Alphaproteobacteria</taxon>
        <taxon>Parvularculales</taxon>
        <taxon>Parvularculaceae</taxon>
        <taxon>Parvularcula</taxon>
    </lineage>
</organism>
<dbReference type="PANTHER" id="PTHR43085:SF15">
    <property type="entry name" value="2-DEHYDRO-3-DEOXYGLUCONOKINASE"/>
    <property type="match status" value="1"/>
</dbReference>
<feature type="domain" description="Carbohydrate kinase PfkB" evidence="4">
    <location>
        <begin position="13"/>
        <end position="300"/>
    </location>
</feature>
<evidence type="ECO:0000256" key="2">
    <source>
        <dbReference type="ARBA" id="ARBA00022679"/>
    </source>
</evidence>
<dbReference type="SUPFAM" id="SSF53613">
    <property type="entry name" value="Ribokinase-like"/>
    <property type="match status" value="1"/>
</dbReference>
<dbReference type="PROSITE" id="PS00584">
    <property type="entry name" value="PFKB_KINASES_2"/>
    <property type="match status" value="1"/>
</dbReference>
<dbReference type="EC" id="2.7.1.45" evidence="5"/>
<keyword evidence="2 5" id="KW-0808">Transferase</keyword>
<dbReference type="GO" id="GO:0005829">
    <property type="term" value="C:cytosol"/>
    <property type="evidence" value="ECO:0007669"/>
    <property type="project" value="TreeGrafter"/>
</dbReference>
<dbReference type="InterPro" id="IPR011611">
    <property type="entry name" value="PfkB_dom"/>
</dbReference>
<gene>
    <name evidence="5" type="ORF">GGQ59_001982</name>
</gene>